<evidence type="ECO:0000256" key="3">
    <source>
        <dbReference type="ARBA" id="ARBA00022989"/>
    </source>
</evidence>
<feature type="transmembrane region" description="Helical" evidence="5">
    <location>
        <begin position="167"/>
        <end position="188"/>
    </location>
</feature>
<dbReference type="EMBL" id="JANFAV010000002">
    <property type="protein sequence ID" value="MCW6533856.1"/>
    <property type="molecule type" value="Genomic_DNA"/>
</dbReference>
<dbReference type="CDD" id="cd17321">
    <property type="entry name" value="MFS_MMR_MDR_like"/>
    <property type="match status" value="1"/>
</dbReference>
<feature type="transmembrane region" description="Helical" evidence="5">
    <location>
        <begin position="78"/>
        <end position="97"/>
    </location>
</feature>
<feature type="transmembrane region" description="Helical" evidence="5">
    <location>
        <begin position="325"/>
        <end position="347"/>
    </location>
</feature>
<organism evidence="7 8">
    <name type="scientific">Sphingomonas lycopersici</name>
    <dbReference type="NCBI Taxonomy" id="2951807"/>
    <lineage>
        <taxon>Bacteria</taxon>
        <taxon>Pseudomonadati</taxon>
        <taxon>Pseudomonadota</taxon>
        <taxon>Alphaproteobacteria</taxon>
        <taxon>Sphingomonadales</taxon>
        <taxon>Sphingomonadaceae</taxon>
        <taxon>Sphingomonas</taxon>
    </lineage>
</organism>
<feature type="transmembrane region" description="Helical" evidence="5">
    <location>
        <begin position="359"/>
        <end position="377"/>
    </location>
</feature>
<feature type="transmembrane region" description="Helical" evidence="5">
    <location>
        <begin position="223"/>
        <end position="245"/>
    </location>
</feature>
<name>A0AA42CSZ5_9SPHN</name>
<evidence type="ECO:0000256" key="2">
    <source>
        <dbReference type="ARBA" id="ARBA00022692"/>
    </source>
</evidence>
<dbReference type="GO" id="GO:0022857">
    <property type="term" value="F:transmembrane transporter activity"/>
    <property type="evidence" value="ECO:0007669"/>
    <property type="project" value="InterPro"/>
</dbReference>
<dbReference type="PANTHER" id="PTHR42718">
    <property type="entry name" value="MAJOR FACILITATOR SUPERFAMILY MULTIDRUG TRANSPORTER MFSC"/>
    <property type="match status" value="1"/>
</dbReference>
<evidence type="ECO:0000256" key="4">
    <source>
        <dbReference type="ARBA" id="ARBA00023136"/>
    </source>
</evidence>
<dbReference type="SUPFAM" id="SSF103473">
    <property type="entry name" value="MFS general substrate transporter"/>
    <property type="match status" value="1"/>
</dbReference>
<evidence type="ECO:0000313" key="8">
    <source>
        <dbReference type="Proteomes" id="UP001165565"/>
    </source>
</evidence>
<dbReference type="PROSITE" id="PS00216">
    <property type="entry name" value="SUGAR_TRANSPORT_1"/>
    <property type="match status" value="1"/>
</dbReference>
<keyword evidence="3 5" id="KW-1133">Transmembrane helix</keyword>
<sequence>MTRSPAGKNALALLAVCLGALMFGLEITSVPVILPTLERALGGDFQDMQWVMNAYTLACTTVLMATGTLADRFGRKRVFVISVTAFGATSALCGFARSMEVLIVGRFLQGLAGGAMLICSIALLSHAFQDARDRSRAFAIWGIVSGVGLGFGPLVGSAIIALAGWKWIFLVHLPLAVLTLAIAVRTVAESRDPAARHLDVAGIASLSLSVFGLVYVITQGPALGLPGAAAVTVATLACFAAFLFAEQRQPHPMFDFTVFRNRAFSGAILGCIAMNVSYWPFMIYLPIYLQIGLGYDPLSTGLCLLAYTLPALIFPPLGERMSLRYGAGVVIPLGLSTIGLGFVAMKLGSAAAQPGWPTMLPGLLLAGIGLGLTNTPVTNTTTASVSSSRAGMASGIDMSARLITLAVNIAVMGALLVVRIAAALRQAATESIDAGQLRALAEGLAAGHAAPNGGSVAGVGGLPDIVVRHSLADGFGAVMLYGGIGAWILAGLSFMLFRTAPALRARQETAADCGAG</sequence>
<dbReference type="PROSITE" id="PS50850">
    <property type="entry name" value="MFS"/>
    <property type="match status" value="1"/>
</dbReference>
<dbReference type="AlphaFoldDB" id="A0AA42CSZ5"/>
<keyword evidence="4 5" id="KW-0472">Membrane</keyword>
<accession>A0AA42CSZ5</accession>
<feature type="transmembrane region" description="Helical" evidence="5">
    <location>
        <begin position="137"/>
        <end position="161"/>
    </location>
</feature>
<feature type="transmembrane region" description="Helical" evidence="5">
    <location>
        <begin position="53"/>
        <end position="71"/>
    </location>
</feature>
<dbReference type="GO" id="GO:0016020">
    <property type="term" value="C:membrane"/>
    <property type="evidence" value="ECO:0007669"/>
    <property type="project" value="UniProtKB-SubCell"/>
</dbReference>
<keyword evidence="2 5" id="KW-0812">Transmembrane</keyword>
<feature type="transmembrane region" description="Helical" evidence="5">
    <location>
        <begin position="398"/>
        <end position="422"/>
    </location>
</feature>
<feature type="transmembrane region" description="Helical" evidence="5">
    <location>
        <begin position="266"/>
        <end position="287"/>
    </location>
</feature>
<evidence type="ECO:0000256" key="1">
    <source>
        <dbReference type="ARBA" id="ARBA00004141"/>
    </source>
</evidence>
<dbReference type="RefSeq" id="WP_265267911.1">
    <property type="nucleotide sequence ID" value="NZ_JANFAV010000002.1"/>
</dbReference>
<dbReference type="Gene3D" id="1.20.1250.20">
    <property type="entry name" value="MFS general substrate transporter like domains"/>
    <property type="match status" value="1"/>
</dbReference>
<dbReference type="Proteomes" id="UP001165565">
    <property type="component" value="Unassembled WGS sequence"/>
</dbReference>
<dbReference type="InterPro" id="IPR036259">
    <property type="entry name" value="MFS_trans_sf"/>
</dbReference>
<evidence type="ECO:0000313" key="7">
    <source>
        <dbReference type="EMBL" id="MCW6533856.1"/>
    </source>
</evidence>
<dbReference type="InterPro" id="IPR011701">
    <property type="entry name" value="MFS"/>
</dbReference>
<feature type="transmembrane region" description="Helical" evidence="5">
    <location>
        <begin position="299"/>
        <end position="318"/>
    </location>
</feature>
<dbReference type="Gene3D" id="1.20.1720.10">
    <property type="entry name" value="Multidrug resistance protein D"/>
    <property type="match status" value="1"/>
</dbReference>
<comment type="caution">
    <text evidence="7">The sequence shown here is derived from an EMBL/GenBank/DDBJ whole genome shotgun (WGS) entry which is preliminary data.</text>
</comment>
<dbReference type="Pfam" id="PF07690">
    <property type="entry name" value="MFS_1"/>
    <property type="match status" value="1"/>
</dbReference>
<proteinExistence type="predicted"/>
<evidence type="ECO:0000259" key="6">
    <source>
        <dbReference type="PROSITE" id="PS50850"/>
    </source>
</evidence>
<evidence type="ECO:0000256" key="5">
    <source>
        <dbReference type="SAM" id="Phobius"/>
    </source>
</evidence>
<dbReference type="PRINTS" id="PR01036">
    <property type="entry name" value="TCRTETB"/>
</dbReference>
<reference evidence="7" key="1">
    <citation type="submission" date="2022-06" db="EMBL/GenBank/DDBJ databases">
        <title>Sphingomonas sp. nov. isolated from rhizosphere soil of tomato.</title>
        <authorList>
            <person name="Dong H."/>
            <person name="Gao R."/>
        </authorList>
    </citation>
    <scope>NUCLEOTIDE SEQUENCE</scope>
    <source>
        <strain evidence="7">MMSM24</strain>
    </source>
</reference>
<feature type="transmembrane region" description="Helical" evidence="5">
    <location>
        <begin position="478"/>
        <end position="497"/>
    </location>
</feature>
<dbReference type="InterPro" id="IPR005829">
    <property type="entry name" value="Sugar_transporter_CS"/>
</dbReference>
<protein>
    <submittedName>
        <fullName evidence="7">MFS transporter</fullName>
    </submittedName>
</protein>
<feature type="transmembrane region" description="Helical" evidence="5">
    <location>
        <begin position="200"/>
        <end position="217"/>
    </location>
</feature>
<dbReference type="PANTHER" id="PTHR42718:SF49">
    <property type="entry name" value="EXPORT PROTEIN"/>
    <property type="match status" value="1"/>
</dbReference>
<feature type="transmembrane region" description="Helical" evidence="5">
    <location>
        <begin position="103"/>
        <end position="125"/>
    </location>
</feature>
<dbReference type="InterPro" id="IPR020846">
    <property type="entry name" value="MFS_dom"/>
</dbReference>
<keyword evidence="8" id="KW-1185">Reference proteome</keyword>
<feature type="domain" description="Major facilitator superfamily (MFS) profile" evidence="6">
    <location>
        <begin position="12"/>
        <end position="503"/>
    </location>
</feature>
<comment type="subcellular location">
    <subcellularLocation>
        <location evidence="1">Membrane</location>
        <topology evidence="1">Multi-pass membrane protein</topology>
    </subcellularLocation>
</comment>
<gene>
    <name evidence="7" type="ORF">NEE01_03580</name>
</gene>